<dbReference type="InterPro" id="IPR036389">
    <property type="entry name" value="RNase_III_sf"/>
</dbReference>
<organism evidence="7 8">
    <name type="scientific">Aerococcus suis</name>
    <dbReference type="NCBI Taxonomy" id="371602"/>
    <lineage>
        <taxon>Bacteria</taxon>
        <taxon>Bacillati</taxon>
        <taxon>Bacillota</taxon>
        <taxon>Bacilli</taxon>
        <taxon>Lactobacillales</taxon>
        <taxon>Aerococcaceae</taxon>
        <taxon>Aerococcus</taxon>
    </lineage>
</organism>
<keyword evidence="4 5" id="KW-0378">Hydrolase</keyword>
<evidence type="ECO:0000256" key="1">
    <source>
        <dbReference type="ARBA" id="ARBA00022552"/>
    </source>
</evidence>
<dbReference type="Proteomes" id="UP000243884">
    <property type="component" value="Unassembled WGS sequence"/>
</dbReference>
<keyword evidence="5" id="KW-0690">Ribosome biogenesis</keyword>
<comment type="subcellular location">
    <subcellularLocation>
        <location evidence="5">Cytoplasm</location>
    </subcellularLocation>
</comment>
<dbReference type="GO" id="GO:0019843">
    <property type="term" value="F:rRNA binding"/>
    <property type="evidence" value="ECO:0007669"/>
    <property type="project" value="UniProtKB-UniRule"/>
</dbReference>
<evidence type="ECO:0000256" key="4">
    <source>
        <dbReference type="ARBA" id="ARBA00022801"/>
    </source>
</evidence>
<feature type="active site" evidence="5">
    <location>
        <position position="19"/>
    </location>
</feature>
<evidence type="ECO:0000259" key="6">
    <source>
        <dbReference type="Pfam" id="PF00636"/>
    </source>
</evidence>
<comment type="cofactor">
    <cofactor evidence="5">
        <name>Mg(2+)</name>
        <dbReference type="ChEBI" id="CHEBI:18420"/>
    </cofactor>
</comment>
<evidence type="ECO:0000313" key="7">
    <source>
        <dbReference type="EMBL" id="SMC40310.1"/>
    </source>
</evidence>
<dbReference type="EMBL" id="FWXK01000004">
    <property type="protein sequence ID" value="SMC40310.1"/>
    <property type="molecule type" value="Genomic_DNA"/>
</dbReference>
<evidence type="ECO:0000256" key="5">
    <source>
        <dbReference type="HAMAP-Rule" id="MF_01468"/>
    </source>
</evidence>
<keyword evidence="5" id="KW-0460">Magnesium</keyword>
<dbReference type="OrthoDB" id="46571at2"/>
<dbReference type="InterPro" id="IPR000999">
    <property type="entry name" value="RNase_III_dom"/>
</dbReference>
<keyword evidence="2 5" id="KW-0540">Nuclease</keyword>
<dbReference type="InterPro" id="IPR008226">
    <property type="entry name" value="Mini3_fam"/>
</dbReference>
<accession>A0A1W1YVS6</accession>
<sequence>MQIKDIRQINGLSLAYLGDAAWEIVIREYLVANTQLKPNELHKHGIQFAKASGQAAIVTALLDQELLSDDEVQAFKRGRNMKSHTSAKNASIADYRLATGFEALCGYLYLQDDHERFHWVTQFGLKFIEENERGQR</sequence>
<comment type="subunit">
    <text evidence="5">Homodimer.</text>
</comment>
<keyword evidence="1 5" id="KW-0698">rRNA processing</keyword>
<proteinExistence type="inferred from homology"/>
<evidence type="ECO:0000256" key="3">
    <source>
        <dbReference type="ARBA" id="ARBA00022759"/>
    </source>
</evidence>
<dbReference type="STRING" id="371602.SAMN04487984_0958"/>
<name>A0A1W1YVS6_9LACT</name>
<dbReference type="GO" id="GO:0005737">
    <property type="term" value="C:cytoplasm"/>
    <property type="evidence" value="ECO:0007669"/>
    <property type="project" value="UniProtKB-SubCell"/>
</dbReference>
<keyword evidence="8" id="KW-1185">Reference proteome</keyword>
<keyword evidence="5" id="KW-0963">Cytoplasm</keyword>
<keyword evidence="3 5" id="KW-0255">Endonuclease</keyword>
<dbReference type="AlphaFoldDB" id="A0A1W1YVS6"/>
<dbReference type="EC" id="3.1.26.-" evidence="5"/>
<dbReference type="GO" id="GO:0006364">
    <property type="term" value="P:rRNA processing"/>
    <property type="evidence" value="ECO:0007669"/>
    <property type="project" value="UniProtKB-UniRule"/>
</dbReference>
<dbReference type="HAMAP" id="MF_01468">
    <property type="entry name" value="RNase_Mini_III"/>
    <property type="match status" value="1"/>
</dbReference>
<evidence type="ECO:0000313" key="8">
    <source>
        <dbReference type="Proteomes" id="UP000243884"/>
    </source>
</evidence>
<reference evidence="8" key="1">
    <citation type="submission" date="2017-04" db="EMBL/GenBank/DDBJ databases">
        <authorList>
            <person name="Varghese N."/>
            <person name="Submissions S."/>
        </authorList>
    </citation>
    <scope>NUCLEOTIDE SEQUENCE [LARGE SCALE GENOMIC DNA]</scope>
    <source>
        <strain evidence="8">DSM 21500</strain>
    </source>
</reference>
<dbReference type="PANTHER" id="PTHR34276">
    <property type="entry name" value="MINI-RIBONUCLEASE 3"/>
    <property type="match status" value="1"/>
</dbReference>
<dbReference type="PIRSF" id="PIRSF005520">
    <property type="entry name" value="UCP005520"/>
    <property type="match status" value="1"/>
</dbReference>
<dbReference type="Pfam" id="PF00636">
    <property type="entry name" value="Ribonuclease_3"/>
    <property type="match status" value="1"/>
</dbReference>
<dbReference type="SUPFAM" id="SSF69065">
    <property type="entry name" value="RNase III domain-like"/>
    <property type="match status" value="1"/>
</dbReference>
<comment type="similarity">
    <text evidence="5">Belongs to the MrnC RNase family.</text>
</comment>
<dbReference type="RefSeq" id="WP_143238385.1">
    <property type="nucleotide sequence ID" value="NZ_FWXK01000004.1"/>
</dbReference>
<dbReference type="PANTHER" id="PTHR34276:SF1">
    <property type="entry name" value="MINI-RIBONUCLEASE 3"/>
    <property type="match status" value="1"/>
</dbReference>
<dbReference type="GO" id="GO:0004525">
    <property type="term" value="F:ribonuclease III activity"/>
    <property type="evidence" value="ECO:0007669"/>
    <property type="project" value="InterPro"/>
</dbReference>
<keyword evidence="5" id="KW-0699">rRNA-binding</keyword>
<evidence type="ECO:0000256" key="2">
    <source>
        <dbReference type="ARBA" id="ARBA00022722"/>
    </source>
</evidence>
<comment type="function">
    <text evidence="5">Involved in correct processing of both the 5' and 3' ends of 23S rRNA precursor. Processes 30S rRNA precursor transcript even in absence of ribonuclease 3 (Rnc); Rnc processes 30S rRNA into smaller rRNA precursors.</text>
</comment>
<protein>
    <recommendedName>
        <fullName evidence="5">Mini-ribonuclease 3</fullName>
        <shortName evidence="5">Mini-3</shortName>
        <shortName evidence="5">Mini-RNase 3</shortName>
        <ecNumber evidence="5">3.1.26.-</ecNumber>
    </recommendedName>
    <alternativeName>
        <fullName evidence="5">Mini-RNase III</fullName>
        <shortName evidence="5">Mini-III</shortName>
    </alternativeName>
</protein>
<keyword evidence="5" id="KW-0694">RNA-binding</keyword>
<gene>
    <name evidence="5" type="primary">mrnC</name>
    <name evidence="7" type="ORF">SAMN04487984_0958</name>
</gene>
<feature type="domain" description="RNase III" evidence="6">
    <location>
        <begin position="13"/>
        <end position="112"/>
    </location>
</feature>
<dbReference type="Gene3D" id="1.10.1520.10">
    <property type="entry name" value="Ribonuclease III domain"/>
    <property type="match status" value="1"/>
</dbReference>